<name>A0A327RFN2_9FLAO</name>
<accession>A0A327RFN2</accession>
<comment type="caution">
    <text evidence="1">The sequence shown here is derived from an EMBL/GenBank/DDBJ whole genome shotgun (WGS) entry which is preliminary data.</text>
</comment>
<reference evidence="1 2" key="1">
    <citation type="submission" date="2018-06" db="EMBL/GenBank/DDBJ databases">
        <title>Genomic Encyclopedia of Archaeal and Bacterial Type Strains, Phase II (KMG-II): from individual species to whole genera.</title>
        <authorList>
            <person name="Goeker M."/>
        </authorList>
    </citation>
    <scope>NUCLEOTIDE SEQUENCE [LARGE SCALE GENOMIC DNA]</scope>
    <source>
        <strain evidence="1 2">DSM 24464</strain>
    </source>
</reference>
<protein>
    <recommendedName>
        <fullName evidence="3">Lipoprotein</fullName>
    </recommendedName>
</protein>
<gene>
    <name evidence="1" type="ORF">LY08_01387</name>
</gene>
<dbReference type="AlphaFoldDB" id="A0A327RFN2"/>
<evidence type="ECO:0008006" key="3">
    <source>
        <dbReference type="Google" id="ProtNLM"/>
    </source>
</evidence>
<evidence type="ECO:0000313" key="2">
    <source>
        <dbReference type="Proteomes" id="UP000248703"/>
    </source>
</evidence>
<sequence>MKIKILFTGIAFVIFSCGSSTEEDAAKRFCECAGDFTTEITKIRENSGEMNRESYNKALTEFKECADPGGELKKMEDAMSPEERKAYAERMQTLVKANCPDIVEAMGMDK</sequence>
<dbReference type="PROSITE" id="PS51257">
    <property type="entry name" value="PROKAR_LIPOPROTEIN"/>
    <property type="match status" value="1"/>
</dbReference>
<dbReference type="EMBL" id="QLLO01000004">
    <property type="protein sequence ID" value="RAJ15038.1"/>
    <property type="molecule type" value="Genomic_DNA"/>
</dbReference>
<proteinExistence type="predicted"/>
<evidence type="ECO:0000313" key="1">
    <source>
        <dbReference type="EMBL" id="RAJ15038.1"/>
    </source>
</evidence>
<keyword evidence="2" id="KW-1185">Reference proteome</keyword>
<dbReference type="Proteomes" id="UP000248703">
    <property type="component" value="Unassembled WGS sequence"/>
</dbReference>
<organism evidence="1 2">
    <name type="scientific">Olleya aquimaris</name>
    <dbReference type="NCBI Taxonomy" id="639310"/>
    <lineage>
        <taxon>Bacteria</taxon>
        <taxon>Pseudomonadati</taxon>
        <taxon>Bacteroidota</taxon>
        <taxon>Flavobacteriia</taxon>
        <taxon>Flavobacteriales</taxon>
        <taxon>Flavobacteriaceae</taxon>
    </lineage>
</organism>
<dbReference type="RefSeq" id="WP_111659710.1">
    <property type="nucleotide sequence ID" value="NZ_QLLO01000004.1"/>
</dbReference>